<dbReference type="InterPro" id="IPR009000">
    <property type="entry name" value="Transl_B-barrel_sf"/>
</dbReference>
<dbReference type="GO" id="GO:0003746">
    <property type="term" value="F:translation elongation factor activity"/>
    <property type="evidence" value="ECO:0007669"/>
    <property type="project" value="UniProtKB-UniRule"/>
</dbReference>
<dbReference type="InterPro" id="IPR000795">
    <property type="entry name" value="T_Tr_GTP-bd_dom"/>
</dbReference>
<comment type="subcellular location">
    <subcellularLocation>
        <location evidence="1">Mitochondrion</location>
    </subcellularLocation>
</comment>
<dbReference type="VEuPathDB" id="AmoebaDB:NF0059570"/>
<dbReference type="Gene3D" id="2.40.30.10">
    <property type="entry name" value="Translation factors"/>
    <property type="match status" value="2"/>
</dbReference>
<evidence type="ECO:0000256" key="5">
    <source>
        <dbReference type="ARBA" id="ARBA00022917"/>
    </source>
</evidence>
<evidence type="ECO:0000256" key="1">
    <source>
        <dbReference type="ARBA" id="ARBA00004173"/>
    </source>
</evidence>
<dbReference type="Gene3D" id="3.40.50.300">
    <property type="entry name" value="P-loop containing nucleotide triphosphate hydrolases"/>
    <property type="match status" value="1"/>
</dbReference>
<dbReference type="GO" id="GO:0005739">
    <property type="term" value="C:mitochondrion"/>
    <property type="evidence" value="ECO:0007669"/>
    <property type="project" value="UniProtKB-SubCell"/>
</dbReference>
<proteinExistence type="inferred from homology"/>
<accession>A0A6A5CBJ0</accession>
<dbReference type="SUPFAM" id="SSF50447">
    <property type="entry name" value="Translation proteins"/>
    <property type="match status" value="1"/>
</dbReference>
<dbReference type="Pfam" id="PF03144">
    <property type="entry name" value="GTP_EFTU_D2"/>
    <property type="match status" value="1"/>
</dbReference>
<keyword evidence="6" id="KW-0809">Transit peptide</keyword>
<dbReference type="HAMAP" id="MF_00118_B">
    <property type="entry name" value="EF_Tu_B"/>
    <property type="match status" value="1"/>
</dbReference>
<organism evidence="11 12">
    <name type="scientific">Naegleria fowleri</name>
    <name type="common">Brain eating amoeba</name>
    <dbReference type="NCBI Taxonomy" id="5763"/>
    <lineage>
        <taxon>Eukaryota</taxon>
        <taxon>Discoba</taxon>
        <taxon>Heterolobosea</taxon>
        <taxon>Tetramitia</taxon>
        <taxon>Eutetramitia</taxon>
        <taxon>Vahlkampfiidae</taxon>
        <taxon>Naegleria</taxon>
    </lineage>
</organism>
<gene>
    <name evidence="11" type="ORF">FDP41_000540</name>
</gene>
<protein>
    <recommendedName>
        <fullName evidence="9">Elongation factor Tu</fullName>
    </recommendedName>
</protein>
<dbReference type="InterPro" id="IPR041709">
    <property type="entry name" value="EF-Tu_GTP-bd"/>
</dbReference>
<evidence type="ECO:0000256" key="6">
    <source>
        <dbReference type="ARBA" id="ARBA00022946"/>
    </source>
</evidence>
<dbReference type="Proteomes" id="UP000444721">
    <property type="component" value="Unassembled WGS sequence"/>
</dbReference>
<dbReference type="FunFam" id="2.40.30.10:FF:000001">
    <property type="entry name" value="Elongation factor Tu"/>
    <property type="match status" value="1"/>
</dbReference>
<dbReference type="GO" id="GO:0005525">
    <property type="term" value="F:GTP binding"/>
    <property type="evidence" value="ECO:0007669"/>
    <property type="project" value="UniProtKB-UniRule"/>
</dbReference>
<dbReference type="NCBIfam" id="TIGR00231">
    <property type="entry name" value="small_GTP"/>
    <property type="match status" value="1"/>
</dbReference>
<dbReference type="NCBIfam" id="NF009373">
    <property type="entry name" value="PRK12736.1"/>
    <property type="match status" value="1"/>
</dbReference>
<dbReference type="InterPro" id="IPR009001">
    <property type="entry name" value="Transl_elong_EF1A/Init_IF2_C"/>
</dbReference>
<dbReference type="Pfam" id="PF03143">
    <property type="entry name" value="GTP_EFTU_D3"/>
    <property type="match status" value="1"/>
</dbReference>
<dbReference type="InterPro" id="IPR033720">
    <property type="entry name" value="EFTU_2"/>
</dbReference>
<evidence type="ECO:0000256" key="9">
    <source>
        <dbReference type="RuleBase" id="RU000325"/>
    </source>
</evidence>
<dbReference type="RefSeq" id="XP_044569354.1">
    <property type="nucleotide sequence ID" value="XM_044708920.1"/>
</dbReference>
<evidence type="ECO:0000313" key="11">
    <source>
        <dbReference type="EMBL" id="KAF0984641.1"/>
    </source>
</evidence>
<dbReference type="NCBIfam" id="NF009372">
    <property type="entry name" value="PRK12735.1"/>
    <property type="match status" value="1"/>
</dbReference>
<keyword evidence="12" id="KW-1185">Reference proteome</keyword>
<dbReference type="InterPro" id="IPR005225">
    <property type="entry name" value="Small_GTP-bd"/>
</dbReference>
<dbReference type="GO" id="GO:0003924">
    <property type="term" value="F:GTPase activity"/>
    <property type="evidence" value="ECO:0007669"/>
    <property type="project" value="UniProtKB-UniRule"/>
</dbReference>
<dbReference type="CDD" id="cd03697">
    <property type="entry name" value="EFTU_II"/>
    <property type="match status" value="1"/>
</dbReference>
<evidence type="ECO:0000256" key="2">
    <source>
        <dbReference type="ARBA" id="ARBA00007249"/>
    </source>
</evidence>
<dbReference type="SUPFAM" id="SSF50465">
    <property type="entry name" value="EF-Tu/eEF-1alpha/eIF2-gamma C-terminal domain"/>
    <property type="match status" value="1"/>
</dbReference>
<dbReference type="GO" id="GO:0070125">
    <property type="term" value="P:mitochondrial translational elongation"/>
    <property type="evidence" value="ECO:0007669"/>
    <property type="project" value="TreeGrafter"/>
</dbReference>
<dbReference type="InterPro" id="IPR050055">
    <property type="entry name" value="EF-Tu_GTPase"/>
</dbReference>
<dbReference type="InterPro" id="IPR031157">
    <property type="entry name" value="G_TR_CS"/>
</dbReference>
<reference evidence="11 12" key="1">
    <citation type="journal article" date="2019" name="Sci. Rep.">
        <title>Nanopore sequencing improves the draft genome of the human pathogenic amoeba Naegleria fowleri.</title>
        <authorList>
            <person name="Liechti N."/>
            <person name="Schurch N."/>
            <person name="Bruggmann R."/>
            <person name="Wittwer M."/>
        </authorList>
    </citation>
    <scope>NUCLEOTIDE SEQUENCE [LARGE SCALE GENOMIC DNA]</scope>
    <source>
        <strain evidence="11 12">ATCC 30894</strain>
    </source>
</reference>
<dbReference type="CDD" id="cd03707">
    <property type="entry name" value="EFTU_III"/>
    <property type="match status" value="1"/>
</dbReference>
<dbReference type="NCBIfam" id="TIGR00485">
    <property type="entry name" value="EF-Tu"/>
    <property type="match status" value="1"/>
</dbReference>
<evidence type="ECO:0000256" key="8">
    <source>
        <dbReference type="ARBA" id="ARBA00023134"/>
    </source>
</evidence>
<evidence type="ECO:0000256" key="7">
    <source>
        <dbReference type="ARBA" id="ARBA00023128"/>
    </source>
</evidence>
<comment type="similarity">
    <text evidence="2 9">Belongs to the TRAFAC class translation factor GTPase superfamily. Classic translation factor GTPase family. EF-Tu/EF-1A subfamily.</text>
</comment>
<dbReference type="InterPro" id="IPR027417">
    <property type="entry name" value="P-loop_NTPase"/>
</dbReference>
<evidence type="ECO:0000256" key="4">
    <source>
        <dbReference type="ARBA" id="ARBA00022768"/>
    </source>
</evidence>
<feature type="domain" description="Tr-type G" evidence="10">
    <location>
        <begin position="45"/>
        <end position="243"/>
    </location>
</feature>
<comment type="caution">
    <text evidence="11">The sequence shown here is derived from an EMBL/GenBank/DDBJ whole genome shotgun (WGS) entry which is preliminary data.</text>
</comment>
<dbReference type="GeneID" id="68107758"/>
<dbReference type="Pfam" id="PF00009">
    <property type="entry name" value="GTP_EFTU"/>
    <property type="match status" value="1"/>
</dbReference>
<dbReference type="OrthoDB" id="2067at2759"/>
<dbReference type="PANTHER" id="PTHR43721:SF36">
    <property type="entry name" value="ELONGATION FACTOR TU, MITOCHONDRIAL"/>
    <property type="match status" value="1"/>
</dbReference>
<dbReference type="PROSITE" id="PS51722">
    <property type="entry name" value="G_TR_2"/>
    <property type="match status" value="1"/>
</dbReference>
<evidence type="ECO:0000259" key="10">
    <source>
        <dbReference type="PROSITE" id="PS51722"/>
    </source>
</evidence>
<dbReference type="PANTHER" id="PTHR43721">
    <property type="entry name" value="ELONGATION FACTOR TU-RELATED"/>
    <property type="match status" value="1"/>
</dbReference>
<comment type="function">
    <text evidence="9">This protein promotes the GTP-dependent binding of aminoacyl-tRNA to the A-site of ribosomes during protein biosynthesis.</text>
</comment>
<dbReference type="InterPro" id="IPR004160">
    <property type="entry name" value="Transl_elong_EFTu/EF1A_C"/>
</dbReference>
<dbReference type="AlphaFoldDB" id="A0A6A5CBJ0"/>
<dbReference type="SUPFAM" id="SSF52540">
    <property type="entry name" value="P-loop containing nucleoside triphosphate hydrolases"/>
    <property type="match status" value="1"/>
</dbReference>
<dbReference type="InterPro" id="IPR004541">
    <property type="entry name" value="Transl_elong_EFTu/EF1A_bac/org"/>
</dbReference>
<evidence type="ECO:0000313" key="12">
    <source>
        <dbReference type="Proteomes" id="UP000444721"/>
    </source>
</evidence>
<sequence length="453" mass="49597">MMFSSKISKTSSILNKANTFLATTQTIINTNQLRFAAKEKFDRSKPHINIGTIGHVDHGKTTLTAAITKYLSETDPKANNFLAYDQIDKAPEEKQRGITISTSHIEYSTPARHYAHIDCPGHADYIKNMITGAAQMDGSILVISADDGPMLQTREHLLLCKQVGIKHIVVFLNKVDLVPDPEMIEMVEEEIRETVKQYGFDGDNISIIRGSALKALEGDKSEIGTPAIQKLMDAVDKDIPEPERDINKPFLMPVEGVFTISGRGTVATGKVDQGSLKLNAEVEVVGFAPTPIKTSVTGIEMFHKLVDKGQAGDNLGILLRGIDKKQIKRGQVICKPGLLKPRTKFDADIYVLTAEEGGRRTAFVDGFSPQFFFRTADVTGKMKIYPEEGKALAEGEKCMAMPGDKKKINVTLINHVAITEGLSFAVREGGHTIGAGIVTKVYEEETPAGQKKK</sequence>
<dbReference type="FunFam" id="3.40.50.300:FF:000003">
    <property type="entry name" value="Elongation factor Tu"/>
    <property type="match status" value="1"/>
</dbReference>
<dbReference type="OMA" id="EGDKEWG"/>
<dbReference type="EMBL" id="VFQX01000002">
    <property type="protein sequence ID" value="KAF0984641.1"/>
    <property type="molecule type" value="Genomic_DNA"/>
</dbReference>
<dbReference type="CDD" id="cd01884">
    <property type="entry name" value="EF_Tu"/>
    <property type="match status" value="1"/>
</dbReference>
<keyword evidence="3 9" id="KW-0547">Nucleotide-binding</keyword>
<dbReference type="VEuPathDB" id="AmoebaDB:FDP41_000540"/>
<evidence type="ECO:0000256" key="3">
    <source>
        <dbReference type="ARBA" id="ARBA00022741"/>
    </source>
</evidence>
<dbReference type="PRINTS" id="PR00315">
    <property type="entry name" value="ELONGATNFCT"/>
</dbReference>
<keyword evidence="7" id="KW-0496">Mitochondrion</keyword>
<keyword evidence="5" id="KW-0648">Protein biosynthesis</keyword>
<keyword evidence="4 9" id="KW-0251">Elongation factor</keyword>
<dbReference type="InterPro" id="IPR004161">
    <property type="entry name" value="EFTu-like_2"/>
</dbReference>
<dbReference type="NCBIfam" id="NF000766">
    <property type="entry name" value="PRK00049.1"/>
    <property type="match status" value="1"/>
</dbReference>
<dbReference type="PROSITE" id="PS00301">
    <property type="entry name" value="G_TR_1"/>
    <property type="match status" value="1"/>
</dbReference>
<name>A0A6A5CBJ0_NAEFO</name>
<keyword evidence="8 9" id="KW-0342">GTP-binding</keyword>
<dbReference type="VEuPathDB" id="AmoebaDB:NfTy_001920"/>